<name>A0A246B6S3_9FLAO</name>
<accession>A0A246B6S3</accession>
<organism evidence="1 2">
    <name type="scientific">Kaistella haifensis DSM 19056</name>
    <dbReference type="NCBI Taxonomy" id="1450526"/>
    <lineage>
        <taxon>Bacteria</taxon>
        <taxon>Pseudomonadati</taxon>
        <taxon>Bacteroidota</taxon>
        <taxon>Flavobacteriia</taxon>
        <taxon>Flavobacteriales</taxon>
        <taxon>Weeksellaceae</taxon>
        <taxon>Chryseobacterium group</taxon>
        <taxon>Kaistella</taxon>
    </lineage>
</organism>
<sequence length="279" mass="32997">MEKKCWICGELADSKEHKFKASDIKKAFGKKFEAYYTNGESFQKFESYKDNIIQFPKIICIACNNVRTRNHDDAYDHFVKYCFQNHPKILKNQILDFEDIFGDEWLEKKINLYRYFAKHAGCKVKTSNFEFDLTNIANFIKGRDVCEDFVLKFELKQAVEILIKLLNRENKYTHLYNGATVHYGTEDSLTFGGWLTNNYLTTNWVIGKNISDADYLRMYEEKERVLLTDCKFSMDTENKEESEFTKMGFINEVHIAAENGYNISLNDRINFFEWLIESQ</sequence>
<evidence type="ECO:0000313" key="1">
    <source>
        <dbReference type="EMBL" id="OWK97085.1"/>
    </source>
</evidence>
<protein>
    <submittedName>
        <fullName evidence="1">Uncharacterized protein</fullName>
    </submittedName>
</protein>
<reference evidence="1 2" key="1">
    <citation type="submission" date="2017-05" db="EMBL/GenBank/DDBJ databases">
        <title>Genome of Chryseobacterium haifense.</title>
        <authorList>
            <person name="Newman J.D."/>
        </authorList>
    </citation>
    <scope>NUCLEOTIDE SEQUENCE [LARGE SCALE GENOMIC DNA]</scope>
    <source>
        <strain evidence="1 2">DSM 19056</strain>
    </source>
</reference>
<gene>
    <name evidence="1" type="ORF">AP75_13110</name>
</gene>
<dbReference type="RefSeq" id="WP_031501886.1">
    <property type="nucleotide sequence ID" value="NZ_JASZ02000044.1"/>
</dbReference>
<proteinExistence type="predicted"/>
<keyword evidence="2" id="KW-1185">Reference proteome</keyword>
<comment type="caution">
    <text evidence="1">The sequence shown here is derived from an EMBL/GenBank/DDBJ whole genome shotgun (WGS) entry which is preliminary data.</text>
</comment>
<evidence type="ECO:0000313" key="2">
    <source>
        <dbReference type="Proteomes" id="UP000197587"/>
    </source>
</evidence>
<dbReference type="Proteomes" id="UP000197587">
    <property type="component" value="Unassembled WGS sequence"/>
</dbReference>
<dbReference type="AlphaFoldDB" id="A0A246B6S3"/>
<dbReference type="EMBL" id="JASZ02000044">
    <property type="protein sequence ID" value="OWK97085.1"/>
    <property type="molecule type" value="Genomic_DNA"/>
</dbReference>